<keyword evidence="3" id="KW-1185">Reference proteome</keyword>
<dbReference type="PANTHER" id="PTHR31672">
    <property type="entry name" value="BNACNNG10540D PROTEIN"/>
    <property type="match status" value="1"/>
</dbReference>
<dbReference type="SUPFAM" id="SSF117281">
    <property type="entry name" value="Kelch motif"/>
    <property type="match status" value="1"/>
</dbReference>
<dbReference type="Proteomes" id="UP001417504">
    <property type="component" value="Unassembled WGS sequence"/>
</dbReference>
<comment type="caution">
    <text evidence="2">The sequence shown here is derived from an EMBL/GenBank/DDBJ whole genome shotgun (WGS) entry which is preliminary data.</text>
</comment>
<reference evidence="2 3" key="1">
    <citation type="submission" date="2024-01" db="EMBL/GenBank/DDBJ databases">
        <title>Genome assemblies of Stephania.</title>
        <authorList>
            <person name="Yang L."/>
        </authorList>
    </citation>
    <scope>NUCLEOTIDE SEQUENCE [LARGE SCALE GENOMIC DNA]</scope>
    <source>
        <strain evidence="2">QJT</strain>
        <tissue evidence="2">Leaf</tissue>
    </source>
</reference>
<dbReference type="InterPro" id="IPR015915">
    <property type="entry name" value="Kelch-typ_b-propeller"/>
</dbReference>
<proteinExistence type="predicted"/>
<evidence type="ECO:0000259" key="1">
    <source>
        <dbReference type="Pfam" id="PF00646"/>
    </source>
</evidence>
<dbReference type="InterPro" id="IPR050796">
    <property type="entry name" value="SCF_F-box_component"/>
</dbReference>
<dbReference type="InterPro" id="IPR001810">
    <property type="entry name" value="F-box_dom"/>
</dbReference>
<dbReference type="EMBL" id="JBBNAE010000006">
    <property type="protein sequence ID" value="KAK9117194.1"/>
    <property type="molecule type" value="Genomic_DNA"/>
</dbReference>
<evidence type="ECO:0000313" key="3">
    <source>
        <dbReference type="Proteomes" id="UP001417504"/>
    </source>
</evidence>
<dbReference type="InterPro" id="IPR036047">
    <property type="entry name" value="F-box-like_dom_sf"/>
</dbReference>
<gene>
    <name evidence="2" type="ORF">Sjap_016141</name>
</gene>
<accession>A0AAP0IKI1</accession>
<dbReference type="Gene3D" id="2.120.10.80">
    <property type="entry name" value="Kelch-type beta propeller"/>
    <property type="match status" value="1"/>
</dbReference>
<sequence length="391" mass="42974">MSNKEEQDPPLHGDLLETVLSHVPLINLLSASHVSSSWRRAAFSLSGSPAKPWLVLHNRRGGNPTRAYDPSSHEWIQLARAPPPPPLARAYARPTLRAAHSTLLHTLTPSALSFTNNPITDTWQTIPSPHVWRRDPVVARVGSSHVVVAGGTCDFEHDRLAVEVYDLTAGRWDACESMPSAMVGSASATWLSVAVSNNDDDVSKMLYVMEKRSGLFCSLDLGAMRWEVIGEVRPEPSILYYVIGFCGARLVMMGIMGNGESNDIKGVGVWEVPLDDHSGGSTCQCIEIGRMPDEMVGRVRNWSQSMGMVMGRGLGYVYEEGSAREVLWFEIGEEGRVVEWGSVEGCDMVLDAETLMDGVVFTCVTVTLDDLRRAVGLDNQKFTVITRQECE</sequence>
<organism evidence="2 3">
    <name type="scientific">Stephania japonica</name>
    <dbReference type="NCBI Taxonomy" id="461633"/>
    <lineage>
        <taxon>Eukaryota</taxon>
        <taxon>Viridiplantae</taxon>
        <taxon>Streptophyta</taxon>
        <taxon>Embryophyta</taxon>
        <taxon>Tracheophyta</taxon>
        <taxon>Spermatophyta</taxon>
        <taxon>Magnoliopsida</taxon>
        <taxon>Ranunculales</taxon>
        <taxon>Menispermaceae</taxon>
        <taxon>Menispermoideae</taxon>
        <taxon>Cissampelideae</taxon>
        <taxon>Stephania</taxon>
    </lineage>
</organism>
<protein>
    <recommendedName>
        <fullName evidence="1">F-box domain-containing protein</fullName>
    </recommendedName>
</protein>
<feature type="domain" description="F-box" evidence="1">
    <location>
        <begin position="14"/>
        <end position="42"/>
    </location>
</feature>
<dbReference type="AlphaFoldDB" id="A0AAP0IKI1"/>
<name>A0AAP0IKI1_9MAGN</name>
<dbReference type="SUPFAM" id="SSF81383">
    <property type="entry name" value="F-box domain"/>
    <property type="match status" value="1"/>
</dbReference>
<evidence type="ECO:0000313" key="2">
    <source>
        <dbReference type="EMBL" id="KAK9117194.1"/>
    </source>
</evidence>
<dbReference type="Pfam" id="PF00646">
    <property type="entry name" value="F-box"/>
    <property type="match status" value="1"/>
</dbReference>